<comment type="caution">
    <text evidence="3">The sequence shown here is derived from an EMBL/GenBank/DDBJ whole genome shotgun (WGS) entry which is preliminary data.</text>
</comment>
<feature type="region of interest" description="Disordered" evidence="1">
    <location>
        <begin position="64"/>
        <end position="97"/>
    </location>
</feature>
<evidence type="ECO:0000256" key="2">
    <source>
        <dbReference type="SAM" id="Phobius"/>
    </source>
</evidence>
<dbReference type="AlphaFoldDB" id="A0A852WKZ2"/>
<dbReference type="Proteomes" id="UP000573599">
    <property type="component" value="Unassembled WGS sequence"/>
</dbReference>
<keyword evidence="2" id="KW-1133">Transmembrane helix</keyword>
<feature type="transmembrane region" description="Helical" evidence="2">
    <location>
        <begin position="6"/>
        <end position="26"/>
    </location>
</feature>
<gene>
    <name evidence="3" type="ORF">BJ986_000429</name>
</gene>
<evidence type="ECO:0000313" key="3">
    <source>
        <dbReference type="EMBL" id="NYG05942.1"/>
    </source>
</evidence>
<sequence>MTALIIGMLICVGLAVAVVAVVAIPARREGRELLTPQGEELIAVVKEKTESTLEKTGEAITSAKDKVSETVTSTVSSPMGSSASSEGVDDVGRHRAV</sequence>
<dbReference type="EMBL" id="JACCAB010000001">
    <property type="protein sequence ID" value="NYG05942.1"/>
    <property type="molecule type" value="Genomic_DNA"/>
</dbReference>
<keyword evidence="2" id="KW-0812">Transmembrane</keyword>
<feature type="compositionally biased region" description="Low complexity" evidence="1">
    <location>
        <begin position="69"/>
        <end position="86"/>
    </location>
</feature>
<evidence type="ECO:0000256" key="1">
    <source>
        <dbReference type="SAM" id="MobiDB-lite"/>
    </source>
</evidence>
<reference evidence="3 4" key="1">
    <citation type="submission" date="2020-07" db="EMBL/GenBank/DDBJ databases">
        <title>Sequencing the genomes of 1000 actinobacteria strains.</title>
        <authorList>
            <person name="Klenk H.-P."/>
        </authorList>
    </citation>
    <scope>NUCLEOTIDE SEQUENCE [LARGE SCALE GENOMIC DNA]</scope>
    <source>
        <strain evidence="3 4">DSM 23987</strain>
    </source>
</reference>
<dbReference type="RefSeq" id="WP_179420499.1">
    <property type="nucleotide sequence ID" value="NZ_JACCAB010000001.1"/>
</dbReference>
<evidence type="ECO:0000313" key="4">
    <source>
        <dbReference type="Proteomes" id="UP000573599"/>
    </source>
</evidence>
<accession>A0A852WKZ2</accession>
<organism evidence="3 4">
    <name type="scientific">Pedococcus badiiscoriae</name>
    <dbReference type="NCBI Taxonomy" id="642776"/>
    <lineage>
        <taxon>Bacteria</taxon>
        <taxon>Bacillati</taxon>
        <taxon>Actinomycetota</taxon>
        <taxon>Actinomycetes</taxon>
        <taxon>Micrococcales</taxon>
        <taxon>Intrasporangiaceae</taxon>
        <taxon>Pedococcus</taxon>
    </lineage>
</organism>
<keyword evidence="2" id="KW-0472">Membrane</keyword>
<keyword evidence="4" id="KW-1185">Reference proteome</keyword>
<name>A0A852WKZ2_9MICO</name>
<proteinExistence type="predicted"/>
<protein>
    <submittedName>
        <fullName evidence="3">Uncharacterized protein</fullName>
    </submittedName>
</protein>